<proteinExistence type="predicted"/>
<dbReference type="AlphaFoldDB" id="A0AA39DWC5"/>
<dbReference type="EMBL" id="JARBHA010000006">
    <property type="protein sequence ID" value="KAJ9699353.1"/>
    <property type="molecule type" value="Genomic_DNA"/>
</dbReference>
<feature type="domain" description="Reverse transcriptase zinc-binding" evidence="1">
    <location>
        <begin position="27"/>
        <end position="116"/>
    </location>
</feature>
<keyword evidence="3" id="KW-1185">Reference proteome</keyword>
<evidence type="ECO:0000313" key="3">
    <source>
        <dbReference type="Proteomes" id="UP001168098"/>
    </source>
</evidence>
<organism evidence="2 3">
    <name type="scientific">Vitis rotundifolia</name>
    <name type="common">Muscadine grape</name>
    <dbReference type="NCBI Taxonomy" id="103349"/>
    <lineage>
        <taxon>Eukaryota</taxon>
        <taxon>Viridiplantae</taxon>
        <taxon>Streptophyta</taxon>
        <taxon>Embryophyta</taxon>
        <taxon>Tracheophyta</taxon>
        <taxon>Spermatophyta</taxon>
        <taxon>Magnoliopsida</taxon>
        <taxon>eudicotyledons</taxon>
        <taxon>Gunneridae</taxon>
        <taxon>Pentapetalae</taxon>
        <taxon>rosids</taxon>
        <taxon>Vitales</taxon>
        <taxon>Vitaceae</taxon>
        <taxon>Viteae</taxon>
        <taxon>Vitis</taxon>
    </lineage>
</organism>
<dbReference type="Pfam" id="PF13966">
    <property type="entry name" value="zf-RVT"/>
    <property type="match status" value="1"/>
</dbReference>
<dbReference type="InterPro" id="IPR026960">
    <property type="entry name" value="RVT-Znf"/>
</dbReference>
<evidence type="ECO:0000313" key="2">
    <source>
        <dbReference type="EMBL" id="KAJ9699353.1"/>
    </source>
</evidence>
<dbReference type="Proteomes" id="UP001168098">
    <property type="component" value="Unassembled WGS sequence"/>
</dbReference>
<gene>
    <name evidence="2" type="ORF">PVL29_008114</name>
</gene>
<accession>A0AA39DWC5</accession>
<name>A0AA39DWC5_VITRO</name>
<protein>
    <recommendedName>
        <fullName evidence="1">Reverse transcriptase zinc-binding domain-containing protein</fullName>
    </recommendedName>
</protein>
<evidence type="ECO:0000259" key="1">
    <source>
        <dbReference type="Pfam" id="PF13966"/>
    </source>
</evidence>
<comment type="caution">
    <text evidence="2">The sequence shown here is derived from an EMBL/GenBank/DDBJ whole genome shotgun (WGS) entry which is preliminary data.</text>
</comment>
<sequence length="224" mass="25895">MRSLDRLHLSPSVPNMRSWSLSSSRLFTVKDFFLALSQCSGLPSVFPTKLVWNFQVPFKIKSFVWLVAHKKVNTNDLLQLRRPYKALSPDICMMCMKHGEIVDHLFLHCSLTMGLWHKLFQLTKTDWVSPRSIFDMLSTNFNGFGSSKRGIVLWQAACIALIWVVWRERNVRIFEDKVSNSENLWDMIHFLASLWAFCSKVFKGISLNVIHLDWLAVCNSIGLA</sequence>
<reference evidence="2 3" key="1">
    <citation type="journal article" date="2023" name="BMC Biotechnol.">
        <title>Vitis rotundifolia cv Carlos genome sequencing.</title>
        <authorList>
            <person name="Huff M."/>
            <person name="Hulse-Kemp A."/>
            <person name="Scheffler B."/>
            <person name="Youngblood R."/>
            <person name="Simpson S."/>
            <person name="Babiker E."/>
            <person name="Staton M."/>
        </authorList>
    </citation>
    <scope>NUCLEOTIDE SEQUENCE [LARGE SCALE GENOMIC DNA]</scope>
    <source>
        <tissue evidence="2">Leaf</tissue>
    </source>
</reference>